<feature type="compositionally biased region" description="Polar residues" evidence="1">
    <location>
        <begin position="79"/>
        <end position="89"/>
    </location>
</feature>
<keyword evidence="3" id="KW-1185">Reference proteome</keyword>
<reference evidence="2 3" key="1">
    <citation type="submission" date="2018-11" db="EMBL/GenBank/DDBJ databases">
        <authorList>
            <person name="Mardanov A.V."/>
            <person name="Ravin N.V."/>
            <person name="Dedysh S.N."/>
        </authorList>
    </citation>
    <scope>NUCLEOTIDE SEQUENCE [LARGE SCALE GENOMIC DNA]</scope>
    <source>
        <strain evidence="2 3">AF10</strain>
    </source>
</reference>
<protein>
    <submittedName>
        <fullName evidence="2">Uncharacterized protein</fullName>
    </submittedName>
</protein>
<evidence type="ECO:0000313" key="2">
    <source>
        <dbReference type="EMBL" id="RXH56327.1"/>
    </source>
</evidence>
<evidence type="ECO:0000313" key="3">
    <source>
        <dbReference type="Proteomes" id="UP000289437"/>
    </source>
</evidence>
<dbReference type="Proteomes" id="UP000289437">
    <property type="component" value="Unassembled WGS sequence"/>
</dbReference>
<feature type="compositionally biased region" description="Basic and acidic residues" evidence="1">
    <location>
        <begin position="9"/>
        <end position="32"/>
    </location>
</feature>
<gene>
    <name evidence="2" type="ORF">GRAN_3184</name>
</gene>
<dbReference type="AlphaFoldDB" id="A0A4Q0SZK0"/>
<sequence>MFIRCTFSQDRHSRPLDRHTAHVDNRPRDTRRTSLRRSPMGFCLSPYPRCIRKIQFTHRKGLVHLSNSRFGDSAEQDASKQTTAANTLPQRRGRSFAKTNAKAGQNRKKTHLPVLSGCSVKPGLRSGFYSKYDVSIRSRKPVEY</sequence>
<name>A0A4Q0SZK0_9BACT</name>
<dbReference type="EMBL" id="RDSM01000002">
    <property type="protein sequence ID" value="RXH56327.1"/>
    <property type="molecule type" value="Genomic_DNA"/>
</dbReference>
<accession>A0A4Q0SZK0</accession>
<feature type="region of interest" description="Disordered" evidence="1">
    <location>
        <begin position="7"/>
        <end position="34"/>
    </location>
</feature>
<evidence type="ECO:0000256" key="1">
    <source>
        <dbReference type="SAM" id="MobiDB-lite"/>
    </source>
</evidence>
<comment type="caution">
    <text evidence="2">The sequence shown here is derived from an EMBL/GenBank/DDBJ whole genome shotgun (WGS) entry which is preliminary data.</text>
</comment>
<reference evidence="3" key="2">
    <citation type="submission" date="2019-02" db="EMBL/GenBank/DDBJ databases">
        <title>Granulicella sibirica sp. nov., a psychrotolerant acidobacterium isolated from an organic soil layer in forested tundra, West Siberia.</title>
        <authorList>
            <person name="Oshkin I.Y."/>
            <person name="Kulichevskaya I.S."/>
            <person name="Rijpstra W.I.C."/>
            <person name="Sinninghe Damste J.S."/>
            <person name="Rakitin A.L."/>
            <person name="Ravin N.V."/>
            <person name="Dedysh S.N."/>
        </authorList>
    </citation>
    <scope>NUCLEOTIDE SEQUENCE [LARGE SCALE GENOMIC DNA]</scope>
    <source>
        <strain evidence="3">AF10</strain>
    </source>
</reference>
<proteinExistence type="predicted"/>
<feature type="region of interest" description="Disordered" evidence="1">
    <location>
        <begin position="67"/>
        <end position="110"/>
    </location>
</feature>
<organism evidence="2 3">
    <name type="scientific">Granulicella sibirica</name>
    <dbReference type="NCBI Taxonomy" id="2479048"/>
    <lineage>
        <taxon>Bacteria</taxon>
        <taxon>Pseudomonadati</taxon>
        <taxon>Acidobacteriota</taxon>
        <taxon>Terriglobia</taxon>
        <taxon>Terriglobales</taxon>
        <taxon>Acidobacteriaceae</taxon>
        <taxon>Granulicella</taxon>
    </lineage>
</organism>